<keyword evidence="9" id="KW-0828">Tyrosine catabolism</keyword>
<dbReference type="Pfam" id="PF09298">
    <property type="entry name" value="FAA_hydrolase_N"/>
    <property type="match status" value="1"/>
</dbReference>
<evidence type="ECO:0000313" key="17">
    <source>
        <dbReference type="Proteomes" id="UP000727962"/>
    </source>
</evidence>
<comment type="pathway">
    <text evidence="3">Amino-acid degradation; L-phenylalanine degradation; acetoacetate and fumarate from L-phenylalanine: step 6/6.</text>
</comment>
<organism evidence="16 17">
    <name type="scientific">Fimbriimonas ginsengisoli</name>
    <dbReference type="NCBI Taxonomy" id="1005039"/>
    <lineage>
        <taxon>Bacteria</taxon>
        <taxon>Bacillati</taxon>
        <taxon>Armatimonadota</taxon>
        <taxon>Fimbriimonadia</taxon>
        <taxon>Fimbriimonadales</taxon>
        <taxon>Fimbriimonadaceae</taxon>
        <taxon>Fimbriimonas</taxon>
    </lineage>
</organism>
<dbReference type="PANTHER" id="PTHR43069">
    <property type="entry name" value="FUMARYLACETOACETASE"/>
    <property type="match status" value="1"/>
</dbReference>
<evidence type="ECO:0000256" key="4">
    <source>
        <dbReference type="ARBA" id="ARBA00012094"/>
    </source>
</evidence>
<evidence type="ECO:0000256" key="6">
    <source>
        <dbReference type="ARBA" id="ARBA00022801"/>
    </source>
</evidence>
<name>A0A931LU13_FIMGI</name>
<dbReference type="Gene3D" id="3.90.850.10">
    <property type="entry name" value="Fumarylacetoacetase-like, C-terminal domain"/>
    <property type="match status" value="1"/>
</dbReference>
<dbReference type="EC" id="3.7.1.2" evidence="4"/>
<evidence type="ECO:0000256" key="1">
    <source>
        <dbReference type="ARBA" id="ARBA00001913"/>
    </source>
</evidence>
<dbReference type="InterPro" id="IPR015377">
    <property type="entry name" value="Fumarylacetoacetase_N"/>
</dbReference>
<feature type="domain" description="Fumarylacetoacetase-like C-terminal" evidence="14">
    <location>
        <begin position="122"/>
        <end position="405"/>
    </location>
</feature>
<keyword evidence="10" id="KW-0585">Phenylalanine catabolism</keyword>
<dbReference type="InterPro" id="IPR005959">
    <property type="entry name" value="Fumarylacetoacetase"/>
</dbReference>
<evidence type="ECO:0000259" key="15">
    <source>
        <dbReference type="Pfam" id="PF09298"/>
    </source>
</evidence>
<feature type="binding site" evidence="13">
    <location>
        <position position="225"/>
    </location>
    <ligand>
        <name>Mg(2+)</name>
        <dbReference type="ChEBI" id="CHEBI:18420"/>
    </ligand>
</feature>
<dbReference type="InterPro" id="IPR036663">
    <property type="entry name" value="Fumarylacetoacetase_C_sf"/>
</dbReference>
<dbReference type="GO" id="GO:0006559">
    <property type="term" value="P:L-phenylalanine catabolic process"/>
    <property type="evidence" value="ECO:0007669"/>
    <property type="project" value="UniProtKB-KW"/>
</dbReference>
<accession>A0A931LU13</accession>
<dbReference type="SUPFAM" id="SSF56529">
    <property type="entry name" value="FAH"/>
    <property type="match status" value="1"/>
</dbReference>
<comment type="cofactor">
    <cofactor evidence="1 13">
        <name>Ca(2+)</name>
        <dbReference type="ChEBI" id="CHEBI:29108"/>
    </cofactor>
</comment>
<dbReference type="GO" id="GO:0004334">
    <property type="term" value="F:fumarylacetoacetase activity"/>
    <property type="evidence" value="ECO:0007669"/>
    <property type="project" value="UniProtKB-EC"/>
</dbReference>
<dbReference type="GO" id="GO:0006572">
    <property type="term" value="P:L-tyrosine catabolic process"/>
    <property type="evidence" value="ECO:0007669"/>
    <property type="project" value="UniProtKB-KW"/>
</dbReference>
<evidence type="ECO:0000256" key="5">
    <source>
        <dbReference type="ARBA" id="ARBA00022723"/>
    </source>
</evidence>
<dbReference type="SUPFAM" id="SSF63433">
    <property type="entry name" value="Fumarylacetoacetate hydrolase, FAH, N-terminal domain"/>
    <property type="match status" value="1"/>
</dbReference>
<feature type="domain" description="Fumarylacetoacetase N-terminal" evidence="15">
    <location>
        <begin position="24"/>
        <end position="110"/>
    </location>
</feature>
<feature type="binding site" evidence="13">
    <location>
        <position position="225"/>
    </location>
    <ligand>
        <name>Ca(2+)</name>
        <dbReference type="ChEBI" id="CHEBI:29108"/>
    </ligand>
</feature>
<feature type="binding site" evidence="13">
    <location>
        <position position="191"/>
    </location>
    <ligand>
        <name>Ca(2+)</name>
        <dbReference type="ChEBI" id="CHEBI:29108"/>
    </ligand>
</feature>
<dbReference type="Gene3D" id="2.30.30.230">
    <property type="entry name" value="Fumarylacetoacetase, N-terminal domain"/>
    <property type="match status" value="1"/>
</dbReference>
<proteinExistence type="predicted"/>
<evidence type="ECO:0000256" key="2">
    <source>
        <dbReference type="ARBA" id="ARBA00001946"/>
    </source>
</evidence>
<dbReference type="AlphaFoldDB" id="A0A931LU13"/>
<evidence type="ECO:0000256" key="8">
    <source>
        <dbReference type="ARBA" id="ARBA00022842"/>
    </source>
</evidence>
<evidence type="ECO:0000256" key="11">
    <source>
        <dbReference type="PIRSR" id="PIRSR605959-1"/>
    </source>
</evidence>
<evidence type="ECO:0000256" key="10">
    <source>
        <dbReference type="ARBA" id="ARBA00023232"/>
    </source>
</evidence>
<feature type="binding site" evidence="12">
    <location>
        <position position="236"/>
    </location>
    <ligand>
        <name>substrate</name>
    </ligand>
</feature>
<evidence type="ECO:0000259" key="14">
    <source>
        <dbReference type="Pfam" id="PF01557"/>
    </source>
</evidence>
<keyword evidence="5 13" id="KW-0479">Metal-binding</keyword>
<evidence type="ECO:0000256" key="7">
    <source>
        <dbReference type="ARBA" id="ARBA00022837"/>
    </source>
</evidence>
<feature type="binding site" evidence="12">
    <location>
        <position position="342"/>
    </location>
    <ligand>
        <name>substrate</name>
    </ligand>
</feature>
<dbReference type="NCBIfam" id="TIGR01266">
    <property type="entry name" value="fum_ac_acetase"/>
    <property type="match status" value="1"/>
</dbReference>
<keyword evidence="8 13" id="KW-0460">Magnesium</keyword>
<dbReference type="InterPro" id="IPR036462">
    <property type="entry name" value="Fumarylacetoacetase_N_sf"/>
</dbReference>
<evidence type="ECO:0000313" key="16">
    <source>
        <dbReference type="EMBL" id="MBI1757324.1"/>
    </source>
</evidence>
<dbReference type="PANTHER" id="PTHR43069:SF2">
    <property type="entry name" value="FUMARYLACETOACETASE"/>
    <property type="match status" value="1"/>
</dbReference>
<dbReference type="GO" id="GO:1902000">
    <property type="term" value="P:homogentisate catabolic process"/>
    <property type="evidence" value="ECO:0007669"/>
    <property type="project" value="TreeGrafter"/>
</dbReference>
<evidence type="ECO:0000256" key="13">
    <source>
        <dbReference type="PIRSR" id="PIRSR605959-3"/>
    </source>
</evidence>
<evidence type="ECO:0000256" key="3">
    <source>
        <dbReference type="ARBA" id="ARBA00004782"/>
    </source>
</evidence>
<comment type="caution">
    <text evidence="16">The sequence shown here is derived from an EMBL/GenBank/DDBJ whole genome shotgun (WGS) entry which is preliminary data.</text>
</comment>
<evidence type="ECO:0000256" key="12">
    <source>
        <dbReference type="PIRSR" id="PIRSR605959-2"/>
    </source>
</evidence>
<reference evidence="16" key="1">
    <citation type="submission" date="2020-07" db="EMBL/GenBank/DDBJ databases">
        <title>Huge and variable diversity of episymbiotic CPR bacteria and DPANN archaea in groundwater ecosystems.</title>
        <authorList>
            <person name="He C.Y."/>
            <person name="Keren R."/>
            <person name="Whittaker M."/>
            <person name="Farag I.F."/>
            <person name="Doudna J."/>
            <person name="Cate J.H.D."/>
            <person name="Banfield J.F."/>
        </authorList>
    </citation>
    <scope>NUCLEOTIDE SEQUENCE</scope>
    <source>
        <strain evidence="16">NC_groundwater_17_Pr7_B-0.1um_64_12</strain>
    </source>
</reference>
<dbReference type="EMBL" id="JACOSL010000059">
    <property type="protein sequence ID" value="MBI1757324.1"/>
    <property type="molecule type" value="Genomic_DNA"/>
</dbReference>
<dbReference type="InterPro" id="IPR011234">
    <property type="entry name" value="Fumarylacetoacetase-like_C"/>
</dbReference>
<gene>
    <name evidence="16" type="primary">fahA</name>
    <name evidence="16" type="ORF">HYR64_09490</name>
</gene>
<dbReference type="Pfam" id="PF01557">
    <property type="entry name" value="FAA_hydrolase"/>
    <property type="match status" value="1"/>
</dbReference>
<feature type="binding site" evidence="12">
    <location>
        <position position="134"/>
    </location>
    <ligand>
        <name>substrate</name>
    </ligand>
</feature>
<feature type="binding site" evidence="13">
    <location>
        <position position="118"/>
    </location>
    <ligand>
        <name>Ca(2+)</name>
        <dbReference type="ChEBI" id="CHEBI:29108"/>
    </ligand>
</feature>
<feature type="binding site" evidence="12">
    <location>
        <position position="232"/>
    </location>
    <ligand>
        <name>substrate</name>
    </ligand>
</feature>
<feature type="binding site" evidence="13">
    <location>
        <position position="193"/>
    </location>
    <ligand>
        <name>Ca(2+)</name>
        <dbReference type="ChEBI" id="CHEBI:29108"/>
    </ligand>
</feature>
<evidence type="ECO:0000256" key="9">
    <source>
        <dbReference type="ARBA" id="ARBA00022878"/>
    </source>
</evidence>
<keyword evidence="7 13" id="KW-0106">Calcium</keyword>
<feature type="binding site" evidence="13">
    <location>
        <position position="249"/>
    </location>
    <ligand>
        <name>Mg(2+)</name>
        <dbReference type="ChEBI" id="CHEBI:18420"/>
    </ligand>
</feature>
<feature type="active site" description="Proton acceptor" evidence="11">
    <location>
        <position position="125"/>
    </location>
</feature>
<dbReference type="Proteomes" id="UP000727962">
    <property type="component" value="Unassembled WGS sequence"/>
</dbReference>
<keyword evidence="6 16" id="KW-0378">Hydrolase</keyword>
<sequence length="411" mass="45204">MHFLAPADARSWIEVEPDSHFPIQNLPFGVIDRRGRRVATRLGDTVIDLVELADAGLLALAARDSVDAAALSLRPRLFELFLEDASALRDNAALRARALTPASTARMALPMPVRAFVDFYSGINHASNVGKMFRPDSPPLLPNYRWLPVGYNGRASSVIVSGQRVRRPWGQTKGADDPAPVFAPTRELDFELEMGFFLSGGSTIGEVVPIERAEELMAGFVLVNDWSARDVQRWEYQPLGPFLAKSFATSISPWIVSLDALEPFRVAGMAQDPPALPHLRPGPHGHFDIRLEVSLKTAKMTRRQRISATNFRELYWSPAQQLAHQSSNGTPLEAGDLYASGTISGTEPGTYGSMLELTWRGSQPIRMDETGEERRFLEDGDEVTFTGYCQGDGFRVGFGEVTATVLPAHLG</sequence>
<feature type="binding site" evidence="13">
    <location>
        <position position="245"/>
    </location>
    <ligand>
        <name>Mg(2+)</name>
        <dbReference type="ChEBI" id="CHEBI:18420"/>
    </ligand>
</feature>
<protein>
    <recommendedName>
        <fullName evidence="4">fumarylacetoacetase</fullName>
        <ecNumber evidence="4">3.7.1.2</ecNumber>
    </recommendedName>
</protein>
<comment type="cofactor">
    <cofactor evidence="2 13">
        <name>Mg(2+)</name>
        <dbReference type="ChEBI" id="CHEBI:18420"/>
    </cofactor>
</comment>
<feature type="binding site" evidence="12">
    <location>
        <position position="120"/>
    </location>
    <ligand>
        <name>substrate</name>
    </ligand>
</feature>
<dbReference type="GO" id="GO:0046872">
    <property type="term" value="F:metal ion binding"/>
    <property type="evidence" value="ECO:0007669"/>
    <property type="project" value="UniProtKB-KW"/>
</dbReference>